<keyword evidence="4" id="KW-1185">Reference proteome</keyword>
<evidence type="ECO:0000313" key="3">
    <source>
        <dbReference type="EMBL" id="EGP89813.1"/>
    </source>
</evidence>
<dbReference type="Gene3D" id="3.30.70.330">
    <property type="match status" value="1"/>
</dbReference>
<evidence type="ECO:0000259" key="2">
    <source>
        <dbReference type="Pfam" id="PF21380"/>
    </source>
</evidence>
<gene>
    <name evidence="3" type="ORF">MYCGRDRAFT_18762</name>
</gene>
<dbReference type="InterPro" id="IPR035979">
    <property type="entry name" value="RBD_domain_sf"/>
</dbReference>
<organism evidence="3 4">
    <name type="scientific">Zymoseptoria tritici (strain CBS 115943 / IPO323)</name>
    <name type="common">Speckled leaf blotch fungus</name>
    <name type="synonym">Septoria tritici</name>
    <dbReference type="NCBI Taxonomy" id="336722"/>
    <lineage>
        <taxon>Eukaryota</taxon>
        <taxon>Fungi</taxon>
        <taxon>Dikarya</taxon>
        <taxon>Ascomycota</taxon>
        <taxon>Pezizomycotina</taxon>
        <taxon>Dothideomycetes</taxon>
        <taxon>Dothideomycetidae</taxon>
        <taxon>Mycosphaerellales</taxon>
        <taxon>Mycosphaerellaceae</taxon>
        <taxon>Zymoseptoria</taxon>
    </lineage>
</organism>
<dbReference type="EMBL" id="CM001197">
    <property type="protein sequence ID" value="EGP89813.1"/>
    <property type="molecule type" value="Genomic_DNA"/>
</dbReference>
<accession>F9X2R7</accession>
<dbReference type="InParanoid" id="F9X2R7"/>
<reference evidence="3 4" key="1">
    <citation type="journal article" date="2011" name="PLoS Genet.">
        <title>Finished genome of the fungal wheat pathogen Mycosphaerella graminicola reveals dispensome structure, chromosome plasticity, and stealth pathogenesis.</title>
        <authorList>
            <person name="Goodwin S.B."/>
            <person name="Ben M'barek S."/>
            <person name="Dhillon B."/>
            <person name="Wittenberg A.H.J."/>
            <person name="Crane C.F."/>
            <person name="Hane J.K."/>
            <person name="Foster A.J."/>
            <person name="Van der Lee T.A.J."/>
            <person name="Grimwood J."/>
            <person name="Aerts A."/>
            <person name="Antoniw J."/>
            <person name="Bailey A."/>
            <person name="Bluhm B."/>
            <person name="Bowler J."/>
            <person name="Bristow J."/>
            <person name="van der Burgt A."/>
            <person name="Canto-Canche B."/>
            <person name="Churchill A.C.L."/>
            <person name="Conde-Ferraez L."/>
            <person name="Cools H.J."/>
            <person name="Coutinho P.M."/>
            <person name="Csukai M."/>
            <person name="Dehal P."/>
            <person name="De Wit P."/>
            <person name="Donzelli B."/>
            <person name="van de Geest H.C."/>
            <person name="van Ham R.C.H.J."/>
            <person name="Hammond-Kosack K.E."/>
            <person name="Henrissat B."/>
            <person name="Kilian A."/>
            <person name="Kobayashi A.K."/>
            <person name="Koopmann E."/>
            <person name="Kourmpetis Y."/>
            <person name="Kuzniar A."/>
            <person name="Lindquist E."/>
            <person name="Lombard V."/>
            <person name="Maliepaard C."/>
            <person name="Martins N."/>
            <person name="Mehrabi R."/>
            <person name="Nap J.P.H."/>
            <person name="Ponomarenko A."/>
            <person name="Rudd J.J."/>
            <person name="Salamov A."/>
            <person name="Schmutz J."/>
            <person name="Schouten H.J."/>
            <person name="Shapiro H."/>
            <person name="Stergiopoulos I."/>
            <person name="Torriani S.F.F."/>
            <person name="Tu H."/>
            <person name="de Vries R.P."/>
            <person name="Waalwijk C."/>
            <person name="Ware S.B."/>
            <person name="Wiebenga A."/>
            <person name="Zwiers L.-H."/>
            <person name="Oliver R.P."/>
            <person name="Grigoriev I.V."/>
            <person name="Kema G.H.J."/>
        </authorList>
    </citation>
    <scope>NUCLEOTIDE SEQUENCE [LARGE SCALE GENOMIC DNA]</scope>
    <source>
        <strain evidence="4">CBS 115943 / IPO323</strain>
    </source>
</reference>
<dbReference type="KEGG" id="ztr:MYCGRDRAFT_18762"/>
<dbReference type="OrthoDB" id="79367at2759"/>
<evidence type="ECO:0000313" key="4">
    <source>
        <dbReference type="Proteomes" id="UP000008062"/>
    </source>
</evidence>
<dbReference type="Proteomes" id="UP000008062">
    <property type="component" value="Chromosome 2"/>
</dbReference>
<evidence type="ECO:0000259" key="1">
    <source>
        <dbReference type="Pfam" id="PF00076"/>
    </source>
</evidence>
<dbReference type="GO" id="GO:0003723">
    <property type="term" value="F:RNA binding"/>
    <property type="evidence" value="ECO:0007669"/>
    <property type="project" value="InterPro"/>
</dbReference>
<feature type="non-terminal residue" evidence="3">
    <location>
        <position position="133"/>
    </location>
</feature>
<dbReference type="Pfam" id="PF00076">
    <property type="entry name" value="RRM_1"/>
    <property type="match status" value="1"/>
</dbReference>
<dbReference type="eggNOG" id="KOG0132">
    <property type="taxonomic scope" value="Eukaryota"/>
</dbReference>
<dbReference type="HOGENOM" id="CLU_1911790_0_0_1"/>
<dbReference type="InterPro" id="IPR000504">
    <property type="entry name" value="RRM_dom"/>
</dbReference>
<feature type="domain" description="Nrd1/Seb1" evidence="2">
    <location>
        <begin position="64"/>
        <end position="120"/>
    </location>
</feature>
<dbReference type="Pfam" id="PF21380">
    <property type="entry name" value="Nrd1-Seb1_dom2"/>
    <property type="match status" value="1"/>
</dbReference>
<sequence>QPEIQELFERFGKVQTCIANRDKRHAFVKMTTRAHALSAKATMEEMQSRNDKDVMNVARQTKWGVGFGPRECCDYARGESIIPIHKLTEADMKWLLTAEYGGTGGKSLEGGMVLEEPDIEIGAGVSSKAMSKR</sequence>
<feature type="non-terminal residue" evidence="3">
    <location>
        <position position="1"/>
    </location>
</feature>
<dbReference type="AlphaFoldDB" id="F9X2R7"/>
<dbReference type="SUPFAM" id="SSF54928">
    <property type="entry name" value="RNA-binding domain, RBD"/>
    <property type="match status" value="1"/>
</dbReference>
<dbReference type="GeneID" id="13396022"/>
<feature type="domain" description="RRM" evidence="1">
    <location>
        <begin position="3"/>
        <end position="50"/>
    </location>
</feature>
<protein>
    <submittedName>
        <fullName evidence="3">Uncharacterized protein</fullName>
    </submittedName>
</protein>
<dbReference type="RefSeq" id="XP_003854837.1">
    <property type="nucleotide sequence ID" value="XM_003854789.1"/>
</dbReference>
<dbReference type="STRING" id="336722.F9X2R7"/>
<name>F9X2R7_ZYMTI</name>
<dbReference type="InterPro" id="IPR012677">
    <property type="entry name" value="Nucleotide-bd_a/b_plait_sf"/>
</dbReference>
<proteinExistence type="predicted"/>
<dbReference type="InterPro" id="IPR048892">
    <property type="entry name" value="Nrd1_Seb1_dom2"/>
</dbReference>